<dbReference type="InterPro" id="IPR051085">
    <property type="entry name" value="MB_O-acyltransferase"/>
</dbReference>
<keyword evidence="7" id="KW-0808">Transferase</keyword>
<evidence type="ECO:0000256" key="4">
    <source>
        <dbReference type="ARBA" id="ARBA00022692"/>
    </source>
</evidence>
<feature type="transmembrane region" description="Helical" evidence="8">
    <location>
        <begin position="113"/>
        <end position="136"/>
    </location>
</feature>
<feature type="transmembrane region" description="Helical" evidence="8">
    <location>
        <begin position="148"/>
        <end position="167"/>
    </location>
</feature>
<name>A0ABT4QJ33_9BACL</name>
<accession>A0ABT4QJ33</accession>
<dbReference type="PANTHER" id="PTHR13285">
    <property type="entry name" value="ACYLTRANSFERASE"/>
    <property type="match status" value="1"/>
</dbReference>
<evidence type="ECO:0000256" key="1">
    <source>
        <dbReference type="ARBA" id="ARBA00004651"/>
    </source>
</evidence>
<feature type="transmembrane region" description="Helical" evidence="8">
    <location>
        <begin position="419"/>
        <end position="435"/>
    </location>
</feature>
<dbReference type="PIRSF" id="PIRSF500217">
    <property type="entry name" value="AlgI"/>
    <property type="match status" value="1"/>
</dbReference>
<dbReference type="InterPro" id="IPR004299">
    <property type="entry name" value="MBOAT_fam"/>
</dbReference>
<feature type="transmembrane region" description="Helical" evidence="8">
    <location>
        <begin position="367"/>
        <end position="384"/>
    </location>
</feature>
<keyword evidence="7" id="KW-0012">Acyltransferase</keyword>
<dbReference type="Proteomes" id="UP001527882">
    <property type="component" value="Unassembled WGS sequence"/>
</dbReference>
<comment type="caution">
    <text evidence="9">The sequence shown here is derived from an EMBL/GenBank/DDBJ whole genome shotgun (WGS) entry which is preliminary data.</text>
</comment>
<comment type="subcellular location">
    <subcellularLocation>
        <location evidence="1">Cell membrane</location>
        <topology evidence="1">Multi-pass membrane protein</topology>
    </subcellularLocation>
</comment>
<protein>
    <submittedName>
        <fullName evidence="9">MBOAT family protein</fullName>
    </submittedName>
</protein>
<dbReference type="RefSeq" id="WP_269885426.1">
    <property type="nucleotide sequence ID" value="NZ_JAQAGZ010000028.1"/>
</dbReference>
<evidence type="ECO:0000313" key="10">
    <source>
        <dbReference type="Proteomes" id="UP001527882"/>
    </source>
</evidence>
<evidence type="ECO:0000256" key="7">
    <source>
        <dbReference type="PIRNR" id="PIRNR016636"/>
    </source>
</evidence>
<feature type="transmembrane region" description="Helical" evidence="8">
    <location>
        <begin position="328"/>
        <end position="346"/>
    </location>
</feature>
<keyword evidence="4 8" id="KW-0812">Transmembrane</keyword>
<dbReference type="Pfam" id="PF03062">
    <property type="entry name" value="MBOAT"/>
    <property type="match status" value="1"/>
</dbReference>
<gene>
    <name evidence="9" type="ORF">O9H85_31960</name>
</gene>
<dbReference type="InterPro" id="IPR028362">
    <property type="entry name" value="AlgI"/>
</dbReference>
<keyword evidence="3 7" id="KW-1003">Cell membrane</keyword>
<keyword evidence="10" id="KW-1185">Reference proteome</keyword>
<evidence type="ECO:0000256" key="2">
    <source>
        <dbReference type="ARBA" id="ARBA00010323"/>
    </source>
</evidence>
<feature type="transmembrane region" description="Helical" evidence="8">
    <location>
        <begin position="455"/>
        <end position="473"/>
    </location>
</feature>
<evidence type="ECO:0000256" key="5">
    <source>
        <dbReference type="ARBA" id="ARBA00022989"/>
    </source>
</evidence>
<keyword evidence="6 7" id="KW-0472">Membrane</keyword>
<organism evidence="9 10">
    <name type="scientific">Paenibacillus gyeongsangnamensis</name>
    <dbReference type="NCBI Taxonomy" id="3388067"/>
    <lineage>
        <taxon>Bacteria</taxon>
        <taxon>Bacillati</taxon>
        <taxon>Bacillota</taxon>
        <taxon>Bacilli</taxon>
        <taxon>Bacillales</taxon>
        <taxon>Paenibacillaceae</taxon>
        <taxon>Paenibacillus</taxon>
    </lineage>
</organism>
<proteinExistence type="inferred from homology"/>
<feature type="transmembrane region" description="Helical" evidence="8">
    <location>
        <begin position="76"/>
        <end position="93"/>
    </location>
</feature>
<dbReference type="PANTHER" id="PTHR13285:SF18">
    <property type="entry name" value="PROTEIN-CYSTEINE N-PALMITOYLTRANSFERASE RASP"/>
    <property type="match status" value="1"/>
</dbReference>
<dbReference type="PIRSF" id="PIRSF016636">
    <property type="entry name" value="AlgI_DltB"/>
    <property type="match status" value="1"/>
</dbReference>
<dbReference type="EMBL" id="JAQAGZ010000028">
    <property type="protein sequence ID" value="MCZ8516893.1"/>
    <property type="molecule type" value="Genomic_DNA"/>
</dbReference>
<evidence type="ECO:0000256" key="6">
    <source>
        <dbReference type="ARBA" id="ARBA00023136"/>
    </source>
</evidence>
<feature type="transmembrane region" description="Helical" evidence="8">
    <location>
        <begin position="46"/>
        <end position="64"/>
    </location>
</feature>
<keyword evidence="5 8" id="KW-1133">Transmembrane helix</keyword>
<evidence type="ECO:0000256" key="8">
    <source>
        <dbReference type="SAM" id="Phobius"/>
    </source>
</evidence>
<evidence type="ECO:0000313" key="9">
    <source>
        <dbReference type="EMBL" id="MCZ8516893.1"/>
    </source>
</evidence>
<evidence type="ECO:0000256" key="3">
    <source>
        <dbReference type="ARBA" id="ARBA00022475"/>
    </source>
</evidence>
<feature type="transmembrane region" description="Helical" evidence="8">
    <location>
        <begin position="7"/>
        <end position="26"/>
    </location>
</feature>
<sequence length="483" mass="55813">MLFNSISFLVFFPTVTLGYFILPHRLRWILLLAGSCYFYMAFVPKYILILAFEIVVNYFVGIALEKTDGRLKRGILTFGILVNVSVLFLFKYFNFFNENIALLAHWLHWNYGLGSLSLLLPIGLSFHTFQSIGYLIDVGRGRQAAERHFGIFSLFVMFYPQLVAGPIERSGNLLRQFYEKHEIDLDRMASGLKLIIWGLFKKMVIADRLADVVNKVYGEPSSYSGPALITATIFFAVQIYCDFSGYSDIAIGAARVMGFRLMENFRQPYFSQSISEFWRRWHISLSTWFKDYVYIPLGGNRVAQWRRLFNLFVTFTVSGIWHGANWTYVIWGALNGCYLIVSVLTEPMRNAMVKRIGLNKIPFLHQIIRMLITFTLICFSWIFFRASSLSSALDVIGHLTSFSHYRVTSLSKVIPQTELIIDAALLAVLLIVDLIQEKKGTWTVLSRIPLGFRWFFYYAILFAIFVLGVYDVAYKTSFIYFQF</sequence>
<comment type="similarity">
    <text evidence="2 7">Belongs to the membrane-bound acyltransferase family.</text>
</comment>
<reference evidence="9 10" key="1">
    <citation type="submission" date="2022-12" db="EMBL/GenBank/DDBJ databases">
        <title>Draft genome sequence of Paenibacillus sp. dW9.</title>
        <authorList>
            <person name="Choi E.-W."/>
            <person name="Kim D.-U."/>
        </authorList>
    </citation>
    <scope>NUCLEOTIDE SEQUENCE [LARGE SCALE GENOMIC DNA]</scope>
    <source>
        <strain evidence="10">dW9</strain>
    </source>
</reference>
<dbReference type="InterPro" id="IPR024194">
    <property type="entry name" value="Ac/AlaTfrase_AlgI/DltB"/>
</dbReference>